<sequence length="129" mass="14990">MAHYNSFEDLEIYKQSIIFCDEVWNIIINTSLSKDYKLREQLNGSSGSVMDNISEGFGRGGNKEFIMFLGFSRGSCCESKSQLLRCYRRKHIDKDTYQKLNSQAEELINQLSKFINYLKSSKRKGSKFD</sequence>
<dbReference type="Proteomes" id="UP000307602">
    <property type="component" value="Unassembled WGS sequence"/>
</dbReference>
<gene>
    <name evidence="1" type="ORF">EM932_13735</name>
</gene>
<dbReference type="Gene3D" id="1.20.1440.60">
    <property type="entry name" value="23S rRNA-intervening sequence"/>
    <property type="match status" value="1"/>
</dbReference>
<evidence type="ECO:0000313" key="1">
    <source>
        <dbReference type="EMBL" id="TGV01732.1"/>
    </source>
</evidence>
<dbReference type="InterPro" id="IPR036583">
    <property type="entry name" value="23S_rRNA_IVS_sf"/>
</dbReference>
<dbReference type="RefSeq" id="WP_135877766.1">
    <property type="nucleotide sequence ID" value="NZ_SRSO01000020.1"/>
</dbReference>
<proteinExistence type="predicted"/>
<dbReference type="SUPFAM" id="SSF158446">
    <property type="entry name" value="IVS-encoded protein-like"/>
    <property type="match status" value="1"/>
</dbReference>
<evidence type="ECO:0000313" key="2">
    <source>
        <dbReference type="Proteomes" id="UP000307602"/>
    </source>
</evidence>
<comment type="caution">
    <text evidence="1">The sequence shown here is derived from an EMBL/GenBank/DDBJ whole genome shotgun (WGS) entry which is preliminary data.</text>
</comment>
<dbReference type="Pfam" id="PF05635">
    <property type="entry name" value="23S_rRNA_IVP"/>
    <property type="match status" value="1"/>
</dbReference>
<dbReference type="NCBIfam" id="TIGR02436">
    <property type="entry name" value="four helix bundle protein"/>
    <property type="match status" value="1"/>
</dbReference>
<reference evidence="1 2" key="1">
    <citation type="submission" date="2019-04" db="EMBL/GenBank/DDBJ databases">
        <authorList>
            <person name="Liu A."/>
        </authorList>
    </citation>
    <scope>NUCLEOTIDE SEQUENCE [LARGE SCALE GENOMIC DNA]</scope>
    <source>
        <strain evidence="1 2">RZ03</strain>
    </source>
</reference>
<dbReference type="OrthoDB" id="5515766at2"/>
<name>A0A4S1DW98_9FLAO</name>
<dbReference type="CDD" id="cd16377">
    <property type="entry name" value="23S_rRNA_IVP_like"/>
    <property type="match status" value="1"/>
</dbReference>
<dbReference type="PANTHER" id="PTHR38471:SF2">
    <property type="entry name" value="FOUR HELIX BUNDLE PROTEIN"/>
    <property type="match status" value="1"/>
</dbReference>
<dbReference type="AlphaFoldDB" id="A0A4S1DW98"/>
<dbReference type="InterPro" id="IPR012657">
    <property type="entry name" value="23S_rRNA-intervening_sequence"/>
</dbReference>
<organism evidence="1 2">
    <name type="scientific">Flavivirga rizhaonensis</name>
    <dbReference type="NCBI Taxonomy" id="2559571"/>
    <lineage>
        <taxon>Bacteria</taxon>
        <taxon>Pseudomonadati</taxon>
        <taxon>Bacteroidota</taxon>
        <taxon>Flavobacteriia</taxon>
        <taxon>Flavobacteriales</taxon>
        <taxon>Flavobacteriaceae</taxon>
        <taxon>Flavivirga</taxon>
    </lineage>
</organism>
<dbReference type="PANTHER" id="PTHR38471">
    <property type="entry name" value="FOUR HELIX BUNDLE PROTEIN"/>
    <property type="match status" value="1"/>
</dbReference>
<protein>
    <submittedName>
        <fullName evidence="1">Four helix bundle protein</fullName>
    </submittedName>
</protein>
<dbReference type="EMBL" id="SRSO01000020">
    <property type="protein sequence ID" value="TGV01732.1"/>
    <property type="molecule type" value="Genomic_DNA"/>
</dbReference>
<keyword evidence="2" id="KW-1185">Reference proteome</keyword>
<accession>A0A4S1DW98</accession>